<dbReference type="SUPFAM" id="SSF101386">
    <property type="entry name" value="all-alpha NTP pyrophosphatases"/>
    <property type="match status" value="1"/>
</dbReference>
<reference evidence="1 4" key="3">
    <citation type="submission" date="2020-08" db="EMBL/GenBank/DDBJ databases">
        <title>Genomic Encyclopedia of Type Strains, Phase IV (KMG-IV): sequencing the most valuable type-strain genomes for metagenomic binning, comparative biology and taxonomic classification.</title>
        <authorList>
            <person name="Goeker M."/>
        </authorList>
    </citation>
    <scope>NUCLEOTIDE SEQUENCE [LARGE SCALE GENOMIC DNA]</scope>
    <source>
        <strain evidence="1 4">DSM 100995</strain>
    </source>
</reference>
<reference evidence="2" key="2">
    <citation type="submission" date="2019-03" db="EMBL/GenBank/DDBJ databases">
        <authorList>
            <person name="Yan Y.-Q."/>
            <person name="Du Z.-J."/>
        </authorList>
    </citation>
    <scope>NUCLEOTIDE SEQUENCE</scope>
    <source>
        <strain evidence="2">PP-F2FG21</strain>
    </source>
</reference>
<dbReference type="OrthoDB" id="9813491at2"/>
<dbReference type="InterPro" id="IPR038735">
    <property type="entry name" value="MSMEG_1276-like_NTP-PPase_dom"/>
</dbReference>
<name>A0A4Y8AB96_9SPHI</name>
<dbReference type="CDD" id="cd11532">
    <property type="entry name" value="NTP-PPase_COG4997"/>
    <property type="match status" value="1"/>
</dbReference>
<dbReference type="AlphaFoldDB" id="A0A4Y8AB96"/>
<evidence type="ECO:0000313" key="2">
    <source>
        <dbReference type="EMBL" id="TEW65175.1"/>
    </source>
</evidence>
<gene>
    <name evidence="2" type="ORF">E2R65_14775</name>
    <name evidence="1" type="ORF">GGR35_002410</name>
</gene>
<reference evidence="2 3" key="1">
    <citation type="journal article" date="2016" name="Int. J. Syst. Evol. Microbiol.">
        <title>Proposal of Mucilaginibacter phyllosphaerae sp. nov. isolated from the phyllosphere of Galium album.</title>
        <authorList>
            <person name="Aydogan E.L."/>
            <person name="Busse H.J."/>
            <person name="Moser G."/>
            <person name="Muller C."/>
            <person name="Kampfer P."/>
            <person name="Glaeser S.P."/>
        </authorList>
    </citation>
    <scope>NUCLEOTIDE SEQUENCE [LARGE SCALE GENOMIC DNA]</scope>
    <source>
        <strain evidence="2 3">PP-F2FG21</strain>
    </source>
</reference>
<proteinExistence type="predicted"/>
<dbReference type="RefSeq" id="WP_134337248.1">
    <property type="nucleotide sequence ID" value="NZ_BMCZ01000005.1"/>
</dbReference>
<dbReference type="EMBL" id="JACIEG010000004">
    <property type="protein sequence ID" value="MBB3969797.1"/>
    <property type="molecule type" value="Genomic_DNA"/>
</dbReference>
<sequence>MNLLRENKDIFIFHGPHFKNLSEIEQQKAIGIIGQKALGLLKLNADWTLPYIVVTTTSYQNWLLQTETGDLSVLENHLRKSIVEFVWLTKGLLFKNAIIRSSAKIETFEERGEFDSLVSELDVEHIINKIFTIWTDAKKKLSKRNHLNNELALIIQAYITPLKNGHFSNERRVSRNFNNWVIETYNKTGTIQNKNVTVHKTQLVPTSSKLLCKNINELHTKLKELAILSYDLNKRCHFEWLWNGKELYVLQCDVELEYIGSAPGSDWKLKEKICSIYKLKAFVKEKDSLYKWNKALHVKVFRELGFKVSDIFILENTTIIQKVLNGKNVKSLIDDLDWLTEYPIVIRTSHKQNENLFNLNLPRTETVFNANDALAFIKNRSQEFIDNDLRLDQFSFLIHRFIISKSCALVLSKPNSSKVRIDSSWGFADGLGYNPYDSFELDISSKSSIKKQIRCKKEYLDVDNVGNWILKKAGSAWDWKESLDSEELFEIANMSVQIANKLDSDVIIMFFIGGDQSTIHPKILPWHYSTKEVPKYNQERTLSESVFLIRKIIISNKLDFENFKSKVENNENNAKSTIVLKLDTDLLRNTDFISEIGRFANEKSYYVELIGSILSHVYYILSRENVKVKCTYDFSPNYIKQEFNKLVRDKIPEKITSKGELAVTHKLAPEKLISLLKTKAVEEALELFFETNNKNIIEELADVLEVIRSISKVLGVNFSDLENKADAKRAERGGFEDGVFLEETTEVSLVQNINSKPQKHPITNKKQDYQNKIISSFDELTAPLVPYSSKTVFLKPIYIKDIDKDVILQYSIKGLKIMFKSPNQDYVDPSQLSLFAVAP</sequence>
<comment type="caution">
    <text evidence="2">The sequence shown here is derived from an EMBL/GenBank/DDBJ whole genome shotgun (WGS) entry which is preliminary data.</text>
</comment>
<dbReference type="Proteomes" id="UP000297248">
    <property type="component" value="Unassembled WGS sequence"/>
</dbReference>
<dbReference type="EMBL" id="SNQG01000005">
    <property type="protein sequence ID" value="TEW65175.1"/>
    <property type="molecule type" value="Genomic_DNA"/>
</dbReference>
<organism evidence="2 3">
    <name type="scientific">Mucilaginibacter phyllosphaerae</name>
    <dbReference type="NCBI Taxonomy" id="1812349"/>
    <lineage>
        <taxon>Bacteria</taxon>
        <taxon>Pseudomonadati</taxon>
        <taxon>Bacteroidota</taxon>
        <taxon>Sphingobacteriia</taxon>
        <taxon>Sphingobacteriales</taxon>
        <taxon>Sphingobacteriaceae</taxon>
        <taxon>Mucilaginibacter</taxon>
    </lineage>
</organism>
<evidence type="ECO:0000313" key="3">
    <source>
        <dbReference type="Proteomes" id="UP000297248"/>
    </source>
</evidence>
<protein>
    <submittedName>
        <fullName evidence="1">House-cleaning noncanonical NTP pyrophosphatase (MazG superfamily)</fullName>
    </submittedName>
</protein>
<accession>A0A4Y8AB96</accession>
<evidence type="ECO:0000313" key="4">
    <source>
        <dbReference type="Proteomes" id="UP000583101"/>
    </source>
</evidence>
<dbReference type="Proteomes" id="UP000583101">
    <property type="component" value="Unassembled WGS sequence"/>
</dbReference>
<keyword evidence="4" id="KW-1185">Reference proteome</keyword>
<evidence type="ECO:0000313" key="1">
    <source>
        <dbReference type="EMBL" id="MBB3969797.1"/>
    </source>
</evidence>